<protein>
    <submittedName>
        <fullName evidence="2">Uncharacterized protein</fullName>
    </submittedName>
</protein>
<keyword evidence="1" id="KW-0472">Membrane</keyword>
<proteinExistence type="predicted"/>
<feature type="transmembrane region" description="Helical" evidence="1">
    <location>
        <begin position="73"/>
        <end position="90"/>
    </location>
</feature>
<gene>
    <name evidence="2" type="ORF">COCNU_06G001050</name>
</gene>
<organism evidence="2 3">
    <name type="scientific">Cocos nucifera</name>
    <name type="common">Coconut palm</name>
    <dbReference type="NCBI Taxonomy" id="13894"/>
    <lineage>
        <taxon>Eukaryota</taxon>
        <taxon>Viridiplantae</taxon>
        <taxon>Streptophyta</taxon>
        <taxon>Embryophyta</taxon>
        <taxon>Tracheophyta</taxon>
        <taxon>Spermatophyta</taxon>
        <taxon>Magnoliopsida</taxon>
        <taxon>Liliopsida</taxon>
        <taxon>Arecaceae</taxon>
        <taxon>Arecoideae</taxon>
        <taxon>Cocoseae</taxon>
        <taxon>Attaleinae</taxon>
        <taxon>Cocos</taxon>
    </lineage>
</organism>
<evidence type="ECO:0000313" key="3">
    <source>
        <dbReference type="Proteomes" id="UP000797356"/>
    </source>
</evidence>
<reference evidence="2" key="2">
    <citation type="submission" date="2019-07" db="EMBL/GenBank/DDBJ databases">
        <authorList>
            <person name="Yang Y."/>
            <person name="Bocs S."/>
            <person name="Baudouin L."/>
        </authorList>
    </citation>
    <scope>NUCLEOTIDE SEQUENCE</scope>
    <source>
        <tissue evidence="2">Spear leaf of Hainan Tall coconut</tissue>
    </source>
</reference>
<accession>A0A8K0IB27</accession>
<sequence length="166" mass="18915">MANNIPVRGNYRGLAARVRLLALYLASAMMIVGLSCSLALYAIKKTGRDLTASSSSSLLHSCQRFMGFLADHPLAVLCLLFFFTLVYTMFDRIKIWQRSRRQASTDRSDEVRDIEKKGSTCREEELREWDFEEGMKPAKLKELSTRHIWDPETGASIKLPKWGIVP</sequence>
<name>A0A8K0IB27_COCNU</name>
<dbReference type="AlphaFoldDB" id="A0A8K0IB27"/>
<keyword evidence="3" id="KW-1185">Reference proteome</keyword>
<comment type="caution">
    <text evidence="2">The sequence shown here is derived from an EMBL/GenBank/DDBJ whole genome shotgun (WGS) entry which is preliminary data.</text>
</comment>
<keyword evidence="1" id="KW-0812">Transmembrane</keyword>
<dbReference type="Proteomes" id="UP000797356">
    <property type="component" value="Chromosome 6"/>
</dbReference>
<feature type="transmembrane region" description="Helical" evidence="1">
    <location>
        <begin position="21"/>
        <end position="43"/>
    </location>
</feature>
<reference evidence="2" key="1">
    <citation type="journal article" date="2017" name="Gigascience">
        <title>The genome draft of coconut (Cocos nucifera).</title>
        <authorList>
            <person name="Xiao Y."/>
            <person name="Xu P."/>
            <person name="Fan H."/>
            <person name="Baudouin L."/>
            <person name="Xia W."/>
            <person name="Bocs S."/>
            <person name="Xu J."/>
            <person name="Li Q."/>
            <person name="Guo A."/>
            <person name="Zhou L."/>
            <person name="Li J."/>
            <person name="Wu Y."/>
            <person name="Ma Z."/>
            <person name="Armero A."/>
            <person name="Issali A.E."/>
            <person name="Liu N."/>
            <person name="Peng M."/>
            <person name="Yang Y."/>
        </authorList>
    </citation>
    <scope>NUCLEOTIDE SEQUENCE</scope>
    <source>
        <tissue evidence="2">Spear leaf of Hainan Tall coconut</tissue>
    </source>
</reference>
<keyword evidence="1" id="KW-1133">Transmembrane helix</keyword>
<evidence type="ECO:0000256" key="1">
    <source>
        <dbReference type="SAM" id="Phobius"/>
    </source>
</evidence>
<dbReference type="EMBL" id="CM017877">
    <property type="protein sequence ID" value="KAG1346276.1"/>
    <property type="molecule type" value="Genomic_DNA"/>
</dbReference>
<evidence type="ECO:0000313" key="2">
    <source>
        <dbReference type="EMBL" id="KAG1346276.1"/>
    </source>
</evidence>